<proteinExistence type="predicted"/>
<accession>A0A1I0RHR2</accession>
<gene>
    <name evidence="2" type="ORF">SAMN05421659_11612</name>
</gene>
<feature type="transmembrane region" description="Helical" evidence="1">
    <location>
        <begin position="48"/>
        <end position="70"/>
    </location>
</feature>
<evidence type="ECO:0000256" key="1">
    <source>
        <dbReference type="SAM" id="Phobius"/>
    </source>
</evidence>
<name>A0A1I0RHR2_9FIRM</name>
<dbReference type="STRING" id="99656.SAMN05421659_11612"/>
<keyword evidence="1" id="KW-1133">Transmembrane helix</keyword>
<dbReference type="Proteomes" id="UP000199701">
    <property type="component" value="Unassembled WGS sequence"/>
</dbReference>
<feature type="transmembrane region" description="Helical" evidence="1">
    <location>
        <begin position="20"/>
        <end position="42"/>
    </location>
</feature>
<reference evidence="2 3" key="1">
    <citation type="submission" date="2016-10" db="EMBL/GenBank/DDBJ databases">
        <authorList>
            <person name="de Groot N.N."/>
        </authorList>
    </citation>
    <scope>NUCLEOTIDE SEQUENCE [LARGE SCALE GENOMIC DNA]</scope>
    <source>
        <strain evidence="2 3">DSM 9179</strain>
    </source>
</reference>
<protein>
    <submittedName>
        <fullName evidence="2">Uncharacterized protein</fullName>
    </submittedName>
</protein>
<dbReference type="OrthoDB" id="9783125at2"/>
<dbReference type="AlphaFoldDB" id="A0A1I0RHR2"/>
<evidence type="ECO:0000313" key="2">
    <source>
        <dbReference type="EMBL" id="SEW40447.1"/>
    </source>
</evidence>
<keyword evidence="1" id="KW-0472">Membrane</keyword>
<evidence type="ECO:0000313" key="3">
    <source>
        <dbReference type="Proteomes" id="UP000199701"/>
    </source>
</evidence>
<sequence length="192" mass="22092">MKRTNKCQYGYIKYKKYQQLLITLIGLSIIAGFFIAGIIIYGSKNNTLTVLASLSALPFAKTASNLIMFLPHKSTTKELYNSVEQRNKYYITNYDCIFTSKEHAMPIQAVITTDNTILAYTDSTKVEAIHFEESLRKFLNKAGELVTVNLYKDQNKFLKKIEYLNSVKYNELTDESKEDMKKINETMKAMCL</sequence>
<dbReference type="EMBL" id="FOJI01000016">
    <property type="protein sequence ID" value="SEW40447.1"/>
    <property type="molecule type" value="Genomic_DNA"/>
</dbReference>
<keyword evidence="1" id="KW-0812">Transmembrane</keyword>
<keyword evidence="3" id="KW-1185">Reference proteome</keyword>
<organism evidence="2 3">
    <name type="scientific">[Clostridium] fimetarium</name>
    <dbReference type="NCBI Taxonomy" id="99656"/>
    <lineage>
        <taxon>Bacteria</taxon>
        <taxon>Bacillati</taxon>
        <taxon>Bacillota</taxon>
        <taxon>Clostridia</taxon>
        <taxon>Lachnospirales</taxon>
        <taxon>Lachnospiraceae</taxon>
    </lineage>
</organism>
<dbReference type="RefSeq" id="WP_139197318.1">
    <property type="nucleotide sequence ID" value="NZ_FOJI01000016.1"/>
</dbReference>